<dbReference type="SMART" id="SM00220">
    <property type="entry name" value="S_TKc"/>
    <property type="match status" value="1"/>
</dbReference>
<feature type="compositionally biased region" description="Basic and acidic residues" evidence="1">
    <location>
        <begin position="98"/>
        <end position="109"/>
    </location>
</feature>
<dbReference type="PROSITE" id="PS00108">
    <property type="entry name" value="PROTEIN_KINASE_ST"/>
    <property type="match status" value="1"/>
</dbReference>
<proteinExistence type="predicted"/>
<dbReference type="Gene3D" id="1.10.510.10">
    <property type="entry name" value="Transferase(Phosphotransferase) domain 1"/>
    <property type="match status" value="1"/>
</dbReference>
<evidence type="ECO:0000259" key="2">
    <source>
        <dbReference type="PROSITE" id="PS50011"/>
    </source>
</evidence>
<reference evidence="3" key="1">
    <citation type="submission" date="2020-03" db="EMBL/GenBank/DDBJ databases">
        <title>A high-quality chromosome-level genome assembly of a woody plant with both climbing and erect habits, Rhamnella rubrinervis.</title>
        <authorList>
            <person name="Lu Z."/>
            <person name="Yang Y."/>
            <person name="Zhu X."/>
            <person name="Sun Y."/>
        </authorList>
    </citation>
    <scope>NUCLEOTIDE SEQUENCE</scope>
    <source>
        <strain evidence="3">BYM</strain>
        <tissue evidence="3">Leaf</tissue>
    </source>
</reference>
<dbReference type="InterPro" id="IPR011009">
    <property type="entry name" value="Kinase-like_dom_sf"/>
</dbReference>
<dbReference type="InterPro" id="IPR000719">
    <property type="entry name" value="Prot_kinase_dom"/>
</dbReference>
<dbReference type="Gene3D" id="3.30.200.20">
    <property type="entry name" value="Phosphorylase Kinase, domain 1"/>
    <property type="match status" value="1"/>
</dbReference>
<organism evidence="3 4">
    <name type="scientific">Rhamnella rubrinervis</name>
    <dbReference type="NCBI Taxonomy" id="2594499"/>
    <lineage>
        <taxon>Eukaryota</taxon>
        <taxon>Viridiplantae</taxon>
        <taxon>Streptophyta</taxon>
        <taxon>Embryophyta</taxon>
        <taxon>Tracheophyta</taxon>
        <taxon>Spermatophyta</taxon>
        <taxon>Magnoliopsida</taxon>
        <taxon>eudicotyledons</taxon>
        <taxon>Gunneridae</taxon>
        <taxon>Pentapetalae</taxon>
        <taxon>rosids</taxon>
        <taxon>fabids</taxon>
        <taxon>Rosales</taxon>
        <taxon>Rhamnaceae</taxon>
        <taxon>rhamnoid group</taxon>
        <taxon>Rhamneae</taxon>
        <taxon>Rhamnella</taxon>
    </lineage>
</organism>
<dbReference type="GO" id="GO:0004672">
    <property type="term" value="F:protein kinase activity"/>
    <property type="evidence" value="ECO:0007669"/>
    <property type="project" value="InterPro"/>
</dbReference>
<dbReference type="Proteomes" id="UP000796880">
    <property type="component" value="Unassembled WGS sequence"/>
</dbReference>
<dbReference type="InterPro" id="IPR001245">
    <property type="entry name" value="Ser-Thr/Tyr_kinase_cat_dom"/>
</dbReference>
<feature type="region of interest" description="Disordered" evidence="1">
    <location>
        <begin position="91"/>
        <end position="120"/>
    </location>
</feature>
<dbReference type="GO" id="GO:0005524">
    <property type="term" value="F:ATP binding"/>
    <property type="evidence" value="ECO:0007669"/>
    <property type="project" value="InterPro"/>
</dbReference>
<evidence type="ECO:0000256" key="1">
    <source>
        <dbReference type="SAM" id="MobiDB-lite"/>
    </source>
</evidence>
<dbReference type="EMBL" id="VOIH02000005">
    <property type="protein sequence ID" value="KAF3446804.1"/>
    <property type="molecule type" value="Genomic_DNA"/>
</dbReference>
<protein>
    <recommendedName>
        <fullName evidence="2">Protein kinase domain-containing protein</fullName>
    </recommendedName>
</protein>
<dbReference type="OrthoDB" id="654677at2759"/>
<dbReference type="PANTHER" id="PTHR47987:SF11">
    <property type="entry name" value="RECEPTOR-LIKE CYTOSOLIC SERINE_THREONINE-PROTEIN KINASE RBK1 ISOFORM X1"/>
    <property type="match status" value="1"/>
</dbReference>
<accession>A0A8K0H796</accession>
<dbReference type="SUPFAM" id="SSF56112">
    <property type="entry name" value="Protein kinase-like (PK-like)"/>
    <property type="match status" value="1"/>
</dbReference>
<dbReference type="InterPro" id="IPR046958">
    <property type="entry name" value="RBK1/2/STUNTED"/>
</dbReference>
<dbReference type="FunFam" id="1.10.510.10:FF:000284">
    <property type="entry name" value="Putative receptor-like serine/threonine-protein kinase"/>
    <property type="match status" value="1"/>
</dbReference>
<evidence type="ECO:0000313" key="4">
    <source>
        <dbReference type="Proteomes" id="UP000796880"/>
    </source>
</evidence>
<dbReference type="FunFam" id="3.30.200.20:FF:000268">
    <property type="entry name" value="probable receptor-like serine/threonine-protein kinase At5g57670"/>
    <property type="match status" value="1"/>
</dbReference>
<evidence type="ECO:0000313" key="3">
    <source>
        <dbReference type="EMBL" id="KAF3446804.1"/>
    </source>
</evidence>
<sequence>MAVLGSSPEMYLKENHPESNTIPTFRRDGKGEASLSLRNVSVPQTELPESTLGWPLLRRSDHMSEEALRKSEARNMSVVQWVMSLPNRFNSENQVDFGPKEETESHEIDTSAAESEIEGDSPQLIQFSGDKLLLGHESRNRRNENSVSLSQNELPLSKHGWPLLPIASLDSFKKSEAMKTSMFQLNKPAHSISESPRLPSDHLVSIETRNPSGKMNNENCLITPRHLVSELELLVRANSSGCRRFSYAELKLATNQFSSDNLIGEGGCSSVYRGCLPSGKSVAVKVLRPYKQAWTDFSLEVDIISSIKHNHITPLIGVCVENIHLISVYDFFPKGSLEENLHGRSGKSTLPWEVRFKVAVAVAEALEYLHSGCPRPVIHRDIKSSNILLTNELQPQLSDFGLAIWGFTDSPYAVHDDVVGTFGYMAPEYFMNGRVSDKIDVYAFGVVLLELLSGRKPIDGEVPKGQESLVKWAKHLLERGDAKALLDPELNRDLDDAQVQRIVLAARFCISQSARVRPKVSQILKLLRGQETAEVFVNSLVMDSKDSDYQDDDDLIFEFGCNKPSGFALLDADSAIISSTCAGKSSKRVHRLKLKDYLKEQQD</sequence>
<name>A0A8K0H796_9ROSA</name>
<gene>
    <name evidence="3" type="ORF">FNV43_RR11984</name>
</gene>
<feature type="domain" description="Protein kinase" evidence="2">
    <location>
        <begin position="257"/>
        <end position="537"/>
    </location>
</feature>
<dbReference type="PANTHER" id="PTHR47987">
    <property type="entry name" value="OS08G0249100 PROTEIN"/>
    <property type="match status" value="1"/>
</dbReference>
<dbReference type="PROSITE" id="PS50011">
    <property type="entry name" value="PROTEIN_KINASE_DOM"/>
    <property type="match status" value="1"/>
</dbReference>
<comment type="caution">
    <text evidence="3">The sequence shown here is derived from an EMBL/GenBank/DDBJ whole genome shotgun (WGS) entry which is preliminary data.</text>
</comment>
<dbReference type="InterPro" id="IPR008271">
    <property type="entry name" value="Ser/Thr_kinase_AS"/>
</dbReference>
<dbReference type="Pfam" id="PF07714">
    <property type="entry name" value="PK_Tyr_Ser-Thr"/>
    <property type="match status" value="1"/>
</dbReference>
<keyword evidence="4" id="KW-1185">Reference proteome</keyword>
<dbReference type="AlphaFoldDB" id="A0A8K0H796"/>
<feature type="region of interest" description="Disordered" evidence="1">
    <location>
        <begin position="1"/>
        <end position="29"/>
    </location>
</feature>